<protein>
    <submittedName>
        <fullName evidence="1">Uncharacterized protein</fullName>
    </submittedName>
</protein>
<reference evidence="1 2" key="1">
    <citation type="submission" date="2022-06" db="EMBL/GenBank/DDBJ databases">
        <title>Sequencing the genomes of 1000 actinobacteria strains.</title>
        <authorList>
            <person name="Klenk H.-P."/>
        </authorList>
    </citation>
    <scope>NUCLEOTIDE SEQUENCE [LARGE SCALE GENOMIC DNA]</scope>
    <source>
        <strain evidence="1 2">DSM 41656</strain>
    </source>
</reference>
<dbReference type="EMBL" id="JAMZDX010000008">
    <property type="protein sequence ID" value="MCP2314154.1"/>
    <property type="molecule type" value="Genomic_DNA"/>
</dbReference>
<organism evidence="1 2">
    <name type="scientific">Kitasatospora paracochleata</name>
    <dbReference type="NCBI Taxonomy" id="58354"/>
    <lineage>
        <taxon>Bacteria</taxon>
        <taxon>Bacillati</taxon>
        <taxon>Actinomycetota</taxon>
        <taxon>Actinomycetes</taxon>
        <taxon>Kitasatosporales</taxon>
        <taxon>Streptomycetaceae</taxon>
        <taxon>Kitasatospora</taxon>
    </lineage>
</organism>
<name>A0ABT1J9M0_9ACTN</name>
<evidence type="ECO:0000313" key="2">
    <source>
        <dbReference type="Proteomes" id="UP001206483"/>
    </source>
</evidence>
<evidence type="ECO:0000313" key="1">
    <source>
        <dbReference type="EMBL" id="MCP2314154.1"/>
    </source>
</evidence>
<proteinExistence type="predicted"/>
<keyword evidence="2" id="KW-1185">Reference proteome</keyword>
<sequence>MDAARSRTWTPPYPLDLAAVISPLRRGAGDPTIRVDAGVVWRASRTPGGIGTLRIVSRPADGAVAATAWGPGADWLLEQLPAMLGANDDPDSLALPPGKLREVQRRNPGLRLGATGLVMDSLVASVLEQKVTVTEAHRAWRHLLRRHGTPAPGPGTELSLMVAPSAREWALVPSLSAYTRICSGRYKQRCSAPLAKTRALGAIRRRYGRGSGTLRRVITMQPVLEIYTPDGFDLWPVAEIEPFDFLPLSGELSPAEVGTAVMRIAGCNDIDPDGDRPPRPADALGSFLHGLLTFDSLFAAGGLRVTDNSTGVTFVPGCCDGLEDWREWHRFVDEGSLLGFGHEPVSPLAERFGDTVRLTVNNEQTDSPVIELSATELCHLLAGAERDLTDFLALAADWASRHLPGHCGPVTAALARVLDLPVPTEPLEP</sequence>
<dbReference type="Proteomes" id="UP001206483">
    <property type="component" value="Unassembled WGS sequence"/>
</dbReference>
<accession>A0ABT1J9M0</accession>
<dbReference type="RefSeq" id="WP_407660890.1">
    <property type="nucleotide sequence ID" value="NZ_JAMZDX010000008.1"/>
</dbReference>
<gene>
    <name evidence="1" type="ORF">FHR36_007353</name>
</gene>
<comment type="caution">
    <text evidence="1">The sequence shown here is derived from an EMBL/GenBank/DDBJ whole genome shotgun (WGS) entry which is preliminary data.</text>
</comment>